<evidence type="ECO:0000259" key="2">
    <source>
        <dbReference type="Pfam" id="PF22422"/>
    </source>
</evidence>
<dbReference type="EMBL" id="CP018092">
    <property type="protein sequence ID" value="ATS18297.1"/>
    <property type="molecule type" value="Genomic_DNA"/>
</dbReference>
<dbReference type="RefSeq" id="WP_099798640.1">
    <property type="nucleotide sequence ID" value="NZ_CP018092.1"/>
</dbReference>
<dbReference type="KEGG" id="slw:BRW62_05485"/>
<dbReference type="Proteomes" id="UP000231057">
    <property type="component" value="Chromosome"/>
</dbReference>
<dbReference type="Gene3D" id="1.50.10.10">
    <property type="match status" value="1"/>
</dbReference>
<proteinExistence type="predicted"/>
<dbReference type="AlphaFoldDB" id="A0A2D2Q211"/>
<dbReference type="SUPFAM" id="SSF48208">
    <property type="entry name" value="Six-hairpin glycosidases"/>
    <property type="match status" value="1"/>
</dbReference>
<evidence type="ECO:0000259" key="1">
    <source>
        <dbReference type="Pfam" id="PF14742"/>
    </source>
</evidence>
<feature type="domain" description="Mannosylglycerate hydrolase MGH1-like glycoside hydrolase" evidence="2">
    <location>
        <begin position="356"/>
        <end position="663"/>
    </location>
</feature>
<dbReference type="InterPro" id="IPR012341">
    <property type="entry name" value="6hp_glycosidase-like_sf"/>
</dbReference>
<keyword evidence="4" id="KW-1185">Reference proteome</keyword>
<evidence type="ECO:0000313" key="3">
    <source>
        <dbReference type="EMBL" id="ATS18297.1"/>
    </source>
</evidence>
<organism evidence="3 4">
    <name type="scientific">Parathermosynechococcus lividus PCC 6715</name>
    <dbReference type="NCBI Taxonomy" id="1917166"/>
    <lineage>
        <taxon>Bacteria</taxon>
        <taxon>Bacillati</taxon>
        <taxon>Cyanobacteriota</taxon>
        <taxon>Cyanophyceae</taxon>
        <taxon>Acaryochloridales</taxon>
        <taxon>Thermosynechococcaceae</taxon>
        <taxon>Parathermosynechococcus</taxon>
    </lineage>
</organism>
<dbReference type="OrthoDB" id="9759959at2"/>
<gene>
    <name evidence="3" type="ORF">BRW62_05485</name>
</gene>
<protein>
    <submittedName>
        <fullName evidence="3">Amylo-alpha-1,6-glucosidase</fullName>
    </submittedName>
</protein>
<dbReference type="InterPro" id="IPR032856">
    <property type="entry name" value="GDE_N_bis"/>
</dbReference>
<dbReference type="Pfam" id="PF14742">
    <property type="entry name" value="GDE_N_bis"/>
    <property type="match status" value="1"/>
</dbReference>
<sequence length="774" mass="86284">MPPADSSDPISVVELGDGRTFAPVQEATETQWPCTQSRRQQTTLILKDNDIFLITDPLGNITCFDKRDETHLGLFCRDTRFLSRLELQFERQPLILLSSSAQRGFALSAQCANPGTSQIPPETVSIQRELVLQGGLLEKLTLTNYGKQPVSFELSLTFEADFADLFEIRGWVRQRTGLRMRQLRDAEDDVSLSAPSSAAVSQDAPSTLSSSRSQALVLAYRGVDGVFMETRIDFYRHQPDRLEGYTAIWHLLLLPHATTVLGYRLQPFVNNEPASSVSIPATVSQALAAETMEMQQWQECTTQFYADDRPLQQILDRATQDIYLLQQTFPLGDDTDETGQALAAGIPWFSTLFGRDALIAAMQTLILNPDIARQTLMVLAAYQGQATNEWRDEEPGKIPHELRRGEMARCGEIPHDPYYGTVDATPLWLMLYADYYAWTGDRAFLEQYWPHAEAAMAWIDRNCAASEGYLTYERKSAGGLRNQGWKDSGDCIVNAKGDLATGAIALVEVQGYVYAARMRLSQLAYALHKPDLGDRWQRAAQTLKAQFQRDFWLPEQGYFALALDGDGHPVDSITSNPGQCLGLGLFSREQAQSVAERLSAPDLFNGWGIRTLSSTSPAYNPMGYHLGSVWPHDSGLIALGLRSLGYTEQALEIAQGLLDMTAQQPYYRPPELFCGFARTADSPPVRYPVACSPQAWATGSIFHLIQVMVNLVPDAPNNCLRVVNPTLLPDVYYLSLRNLRIGQTWLDLEFERANGATACRVVQKRGNLRVIIEA</sequence>
<name>A0A2D2Q211_PARLV</name>
<dbReference type="InterPro" id="IPR008928">
    <property type="entry name" value="6-hairpin_glycosidase_sf"/>
</dbReference>
<reference evidence="3 4" key="1">
    <citation type="submission" date="2016-11" db="EMBL/GenBank/DDBJ databases">
        <title>Complete genome sequence of thermophilic cyanobacteria strain Synechococcus sp. PCC6715.</title>
        <authorList>
            <person name="Tang J."/>
            <person name="Daroch M."/>
            <person name="Liang Y."/>
            <person name="Jiang D."/>
            <person name="Shah M."/>
        </authorList>
    </citation>
    <scope>NUCLEOTIDE SEQUENCE [LARGE SCALE GENOMIC DNA]</scope>
    <source>
        <strain evidence="3 4">PCC 6715</strain>
    </source>
</reference>
<dbReference type="GO" id="GO:0005975">
    <property type="term" value="P:carbohydrate metabolic process"/>
    <property type="evidence" value="ECO:0007669"/>
    <property type="project" value="InterPro"/>
</dbReference>
<accession>A0A2D2Q211</accession>
<evidence type="ECO:0000313" key="4">
    <source>
        <dbReference type="Proteomes" id="UP000231057"/>
    </source>
</evidence>
<feature type="domain" description="Putative glycogen debranching enzyme N-terminal" evidence="1">
    <location>
        <begin position="46"/>
        <end position="264"/>
    </location>
</feature>
<reference evidence="4" key="2">
    <citation type="journal article" date="2022" name="Front. Microbiol.">
        <title>Comparative Genomic Analysis Revealed Distinct Molecular Components and Organization of CO2-Concentrating Mechanism in Thermophilic Cyanobacteria.</title>
        <authorList>
            <person name="Tang J."/>
            <person name="Zhou H."/>
            <person name="Yao D."/>
            <person name="Riaz S."/>
            <person name="You D."/>
            <person name="Klepacz-Smolka A."/>
            <person name="Daroch M."/>
        </authorList>
    </citation>
    <scope>NUCLEOTIDE SEQUENCE [LARGE SCALE GENOMIC DNA]</scope>
    <source>
        <strain evidence="4">PCC 6715</strain>
    </source>
</reference>
<dbReference type="Pfam" id="PF22422">
    <property type="entry name" value="MGH1-like_GH"/>
    <property type="match status" value="1"/>
</dbReference>
<dbReference type="InterPro" id="IPR054491">
    <property type="entry name" value="MGH1-like_GH"/>
</dbReference>